<dbReference type="AlphaFoldDB" id="A0A975U642"/>
<name>A0A975U642_9PROT</name>
<dbReference type="GO" id="GO:0006508">
    <property type="term" value="P:proteolysis"/>
    <property type="evidence" value="ECO:0007669"/>
    <property type="project" value="InterPro"/>
</dbReference>
<protein>
    <submittedName>
        <fullName evidence="2">Uncharacterized protein</fullName>
    </submittedName>
</protein>
<keyword evidence="3" id="KW-1185">Reference proteome</keyword>
<dbReference type="Proteomes" id="UP000694001">
    <property type="component" value="Chromosome"/>
</dbReference>
<feature type="region of interest" description="Disordered" evidence="1">
    <location>
        <begin position="40"/>
        <end position="114"/>
    </location>
</feature>
<gene>
    <name evidence="2" type="ORF">KO353_08110</name>
</gene>
<dbReference type="EMBL" id="CP076448">
    <property type="protein sequence ID" value="QXM26133.1"/>
    <property type="molecule type" value="Genomic_DNA"/>
</dbReference>
<sequence length="225" mass="24324">MVRLVRAQSQALADATGLSPYDAPLGRIPARVFRDAARSPSCSARVEDGVGEVSPVPPLERQVRRAGASAPCSGPSPWRPQRALCSDCSPSAPASTSPAPVSTRAPTRSAGWQPRPTFRITTTLRRVRPDPRLTPRRCLHECGHALYEANLPKALRPNPARRGGRGWPRTESQSLIIEMQAARSDAFLSWLGPRLHEAFGGDPAPYAPSNLARLWAPRAPGLHPC</sequence>
<reference evidence="2" key="1">
    <citation type="submission" date="2021-06" db="EMBL/GenBank/DDBJ databases">
        <title>Elioraea tepida, sp. nov., a moderately thermophilic aerobic anoxygenic phototrophic bacterium isolated from an alkaline siliceous hot spring mat community in Yellowstone National Park, WY, USA.</title>
        <authorList>
            <person name="Saini M.K."/>
            <person name="Yoshida S."/>
            <person name="Sebastian A."/>
            <person name="Hirose S."/>
            <person name="Hara E."/>
            <person name="Tamaki H."/>
            <person name="Soulier N.T."/>
            <person name="Albert I."/>
            <person name="Hanada S."/>
            <person name="Bryant D.A."/>
            <person name="Tank M."/>
        </authorList>
    </citation>
    <scope>NUCLEOTIDE SEQUENCE</scope>
    <source>
        <strain evidence="2">MS-P2</strain>
    </source>
</reference>
<dbReference type="PANTHER" id="PTHR34217:SF1">
    <property type="entry name" value="CARBOXYPEPTIDASE 1"/>
    <property type="match status" value="1"/>
</dbReference>
<evidence type="ECO:0000313" key="3">
    <source>
        <dbReference type="Proteomes" id="UP000694001"/>
    </source>
</evidence>
<evidence type="ECO:0000256" key="1">
    <source>
        <dbReference type="SAM" id="MobiDB-lite"/>
    </source>
</evidence>
<dbReference type="GO" id="GO:0004181">
    <property type="term" value="F:metallocarboxypeptidase activity"/>
    <property type="evidence" value="ECO:0007669"/>
    <property type="project" value="InterPro"/>
</dbReference>
<proteinExistence type="predicted"/>
<evidence type="ECO:0000313" key="2">
    <source>
        <dbReference type="EMBL" id="QXM26133.1"/>
    </source>
</evidence>
<dbReference type="PANTHER" id="PTHR34217">
    <property type="entry name" value="METAL-DEPENDENT CARBOXYPEPTIDASE"/>
    <property type="match status" value="1"/>
</dbReference>
<dbReference type="Pfam" id="PF02074">
    <property type="entry name" value="Peptidase_M32"/>
    <property type="match status" value="1"/>
</dbReference>
<dbReference type="KEGG" id="elio:KO353_08110"/>
<feature type="compositionally biased region" description="Low complexity" evidence="1">
    <location>
        <begin position="89"/>
        <end position="107"/>
    </location>
</feature>
<dbReference type="InterPro" id="IPR001333">
    <property type="entry name" value="Peptidase_M32_Taq"/>
</dbReference>
<organism evidence="2 3">
    <name type="scientific">Elioraea tepida</name>
    <dbReference type="NCBI Taxonomy" id="2843330"/>
    <lineage>
        <taxon>Bacteria</taxon>
        <taxon>Pseudomonadati</taxon>
        <taxon>Pseudomonadota</taxon>
        <taxon>Alphaproteobacteria</taxon>
        <taxon>Acetobacterales</taxon>
        <taxon>Elioraeaceae</taxon>
        <taxon>Elioraea</taxon>
    </lineage>
</organism>
<accession>A0A975U642</accession>